<feature type="transmembrane region" description="Helical" evidence="4">
    <location>
        <begin position="133"/>
        <end position="152"/>
    </location>
</feature>
<dbReference type="EMBL" id="JBBNOP010000014">
    <property type="protein sequence ID" value="MEQ3364009.1"/>
    <property type="molecule type" value="Genomic_DNA"/>
</dbReference>
<dbReference type="Pfam" id="PF00196">
    <property type="entry name" value="GerE"/>
    <property type="match status" value="1"/>
</dbReference>
<feature type="domain" description="HTH luxR-type" evidence="5">
    <location>
        <begin position="389"/>
        <end position="454"/>
    </location>
</feature>
<feature type="transmembrane region" description="Helical" evidence="4">
    <location>
        <begin position="348"/>
        <end position="366"/>
    </location>
</feature>
<evidence type="ECO:0000256" key="2">
    <source>
        <dbReference type="ARBA" id="ARBA00023125"/>
    </source>
</evidence>
<dbReference type="Gene3D" id="1.10.10.10">
    <property type="entry name" value="Winged helix-like DNA-binding domain superfamily/Winged helix DNA-binding domain"/>
    <property type="match status" value="1"/>
</dbReference>
<accession>A0ABV1JFZ2</accession>
<evidence type="ECO:0000256" key="4">
    <source>
        <dbReference type="SAM" id="Phobius"/>
    </source>
</evidence>
<gene>
    <name evidence="6" type="ORF">AAA083_13580</name>
</gene>
<proteinExistence type="predicted"/>
<dbReference type="SMART" id="SM00421">
    <property type="entry name" value="HTH_LUXR"/>
    <property type="match status" value="1"/>
</dbReference>
<dbReference type="CDD" id="cd06170">
    <property type="entry name" value="LuxR_C_like"/>
    <property type="match status" value="1"/>
</dbReference>
<feature type="transmembrane region" description="Helical" evidence="4">
    <location>
        <begin position="70"/>
        <end position="91"/>
    </location>
</feature>
<feature type="transmembrane region" description="Helical" evidence="4">
    <location>
        <begin position="196"/>
        <end position="217"/>
    </location>
</feature>
<protein>
    <submittedName>
        <fullName evidence="6">LuxR family transcriptional regulator</fullName>
    </submittedName>
</protein>
<reference evidence="6 7" key="1">
    <citation type="submission" date="2024-04" db="EMBL/GenBank/DDBJ databases">
        <title>Human intestinal bacterial collection.</title>
        <authorList>
            <person name="Pauvert C."/>
            <person name="Hitch T.C.A."/>
            <person name="Clavel T."/>
        </authorList>
    </citation>
    <scope>NUCLEOTIDE SEQUENCE [LARGE SCALE GENOMIC DNA]</scope>
    <source>
        <strain evidence="6 7">CLA-KB-H42</strain>
    </source>
</reference>
<dbReference type="InterPro" id="IPR016032">
    <property type="entry name" value="Sig_transdc_resp-reg_C-effctor"/>
</dbReference>
<feature type="transmembrane region" description="Helical" evidence="4">
    <location>
        <begin position="253"/>
        <end position="272"/>
    </location>
</feature>
<organism evidence="6 7">
    <name type="scientific">Raoultibacter massiliensis</name>
    <dbReference type="NCBI Taxonomy" id="1852371"/>
    <lineage>
        <taxon>Bacteria</taxon>
        <taxon>Bacillati</taxon>
        <taxon>Actinomycetota</taxon>
        <taxon>Coriobacteriia</taxon>
        <taxon>Eggerthellales</taxon>
        <taxon>Eggerthellaceae</taxon>
        <taxon>Raoultibacter</taxon>
    </lineage>
</organism>
<feature type="transmembrane region" description="Helical" evidence="4">
    <location>
        <begin position="317"/>
        <end position="336"/>
    </location>
</feature>
<evidence type="ECO:0000313" key="7">
    <source>
        <dbReference type="Proteomes" id="UP001487305"/>
    </source>
</evidence>
<keyword evidence="2" id="KW-0238">DNA-binding</keyword>
<evidence type="ECO:0000256" key="1">
    <source>
        <dbReference type="ARBA" id="ARBA00023015"/>
    </source>
</evidence>
<name>A0ABV1JFZ2_9ACTN</name>
<dbReference type="InterPro" id="IPR036388">
    <property type="entry name" value="WH-like_DNA-bd_sf"/>
</dbReference>
<keyword evidence="4" id="KW-0812">Transmembrane</keyword>
<keyword evidence="7" id="KW-1185">Reference proteome</keyword>
<sequence>MKTVWFQVAGMCLCFAWVFCSFPPVDVDVVIQASLQNPEQVLLRLAIVGVVPGLLIPAASSLISSRPTKLVLFAVGCLLRLLGCYLSLVAFRLEDPFPLLFVSDFLMGCGTTVSLIFWGVLLHGQDIESNEKIFIASFAAVGLLVFSIGMFFSLHVVVFLFVMPLVELACYAIVCARCTCEAEQGLRRFKRAGKDFFWLMARTCIAITIVSFVWEMFATGVGALAIPKLALFGTGLAVSALVIWLFTKYSSNVGFAAAARWVLPIMAVGLLLGSFDDIASLSLACLLLAAAHASLETILRMQIIGFSRKDDFDPMRIIGWGFAAIMMGAFLGPALYHAVVPALVQPGASLVICVLAALVVISAFLFSDVGEKPAQALSQPADVVMRSVKMAEAYALSNREREVLEYLLEGRSHPYIRDELFISKSTVDTHVRHIYSKTGVKSKQELIDLSKRLAI</sequence>
<feature type="transmembrane region" description="Helical" evidence="4">
    <location>
        <begin position="278"/>
        <end position="296"/>
    </location>
</feature>
<keyword evidence="4" id="KW-0472">Membrane</keyword>
<evidence type="ECO:0000256" key="3">
    <source>
        <dbReference type="ARBA" id="ARBA00023163"/>
    </source>
</evidence>
<feature type="transmembrane region" description="Helical" evidence="4">
    <location>
        <begin position="97"/>
        <end position="121"/>
    </location>
</feature>
<evidence type="ECO:0000259" key="5">
    <source>
        <dbReference type="PROSITE" id="PS50043"/>
    </source>
</evidence>
<feature type="transmembrane region" description="Helical" evidence="4">
    <location>
        <begin position="44"/>
        <end position="63"/>
    </location>
</feature>
<feature type="transmembrane region" description="Helical" evidence="4">
    <location>
        <begin position="158"/>
        <end position="176"/>
    </location>
</feature>
<keyword evidence="3" id="KW-0804">Transcription</keyword>
<keyword evidence="1" id="KW-0805">Transcription regulation</keyword>
<dbReference type="PRINTS" id="PR00038">
    <property type="entry name" value="HTHLUXR"/>
</dbReference>
<dbReference type="RefSeq" id="WP_349227847.1">
    <property type="nucleotide sequence ID" value="NZ_JBBNOP010000014.1"/>
</dbReference>
<comment type="caution">
    <text evidence="6">The sequence shown here is derived from an EMBL/GenBank/DDBJ whole genome shotgun (WGS) entry which is preliminary data.</text>
</comment>
<dbReference type="PROSITE" id="PS50043">
    <property type="entry name" value="HTH_LUXR_2"/>
    <property type="match status" value="1"/>
</dbReference>
<dbReference type="SUPFAM" id="SSF46894">
    <property type="entry name" value="C-terminal effector domain of the bipartite response regulators"/>
    <property type="match status" value="1"/>
</dbReference>
<feature type="transmembrane region" description="Helical" evidence="4">
    <location>
        <begin position="229"/>
        <end position="246"/>
    </location>
</feature>
<keyword evidence="4" id="KW-1133">Transmembrane helix</keyword>
<dbReference type="Proteomes" id="UP001487305">
    <property type="component" value="Unassembled WGS sequence"/>
</dbReference>
<dbReference type="PANTHER" id="PTHR44688">
    <property type="entry name" value="DNA-BINDING TRANSCRIPTIONAL ACTIVATOR DEVR_DOSR"/>
    <property type="match status" value="1"/>
</dbReference>
<dbReference type="PANTHER" id="PTHR44688:SF16">
    <property type="entry name" value="DNA-BINDING TRANSCRIPTIONAL ACTIVATOR DEVR_DOSR"/>
    <property type="match status" value="1"/>
</dbReference>
<evidence type="ECO:0000313" key="6">
    <source>
        <dbReference type="EMBL" id="MEQ3364009.1"/>
    </source>
</evidence>
<dbReference type="InterPro" id="IPR000792">
    <property type="entry name" value="Tscrpt_reg_LuxR_C"/>
</dbReference>